<organism evidence="11 14">
    <name type="scientific">Streptococcus macedonicus</name>
    <name type="common">Streptococcus gallolyticus macedonicus</name>
    <dbReference type="NCBI Taxonomy" id="59310"/>
    <lineage>
        <taxon>Bacteria</taxon>
        <taxon>Bacillati</taxon>
        <taxon>Bacillota</taxon>
        <taxon>Bacilli</taxon>
        <taxon>Lactobacillales</taxon>
        <taxon>Streptococcaceae</taxon>
        <taxon>Streptococcus</taxon>
    </lineage>
</organism>
<feature type="domain" description="RCK N-terminal" evidence="7">
    <location>
        <begin position="1"/>
        <end position="120"/>
    </location>
</feature>
<dbReference type="InterPro" id="IPR050721">
    <property type="entry name" value="Trk_Ktr_HKT_K-transport"/>
</dbReference>
<reference evidence="9" key="4">
    <citation type="submission" date="2022-11" db="EMBL/GenBank/DDBJ databases">
        <authorList>
            <person name="Johnson J.D."/>
        </authorList>
    </citation>
    <scope>NUCLEOTIDE SEQUENCE</scope>
    <source>
        <strain evidence="9">E28</strain>
        <strain evidence="12">E37</strain>
    </source>
</reference>
<evidence type="ECO:0000313" key="13">
    <source>
        <dbReference type="Proteomes" id="UP000221763"/>
    </source>
</evidence>
<dbReference type="EMBL" id="PEBN01000030">
    <property type="protein sequence ID" value="PHV57079.1"/>
    <property type="molecule type" value="Genomic_DNA"/>
</dbReference>
<accession>A0A081JFV8</accession>
<dbReference type="InterPro" id="IPR006037">
    <property type="entry name" value="RCK_C"/>
</dbReference>
<evidence type="ECO:0000313" key="15">
    <source>
        <dbReference type="Proteomes" id="UP001209889"/>
    </source>
</evidence>
<keyword evidence="5" id="KW-0520">NAD</keyword>
<proteinExistence type="predicted"/>
<evidence type="ECO:0000313" key="9">
    <source>
        <dbReference type="EMBL" id="MCW8677613.1"/>
    </source>
</evidence>
<reference evidence="13 14" key="1">
    <citation type="submission" date="2017-10" db="EMBL/GenBank/DDBJ databases">
        <title>Whole-genome sequence of three Streptococcus macedonicus strains isolated from Italian cheeses of the Veneto region.</title>
        <authorList>
            <person name="Treu L."/>
            <person name="De Diego-Diaz B."/>
            <person name="Papadimitriou K."/>
            <person name="Tsakalidou E."/>
            <person name="Corich V."/>
            <person name="Giacomini A."/>
        </authorList>
    </citation>
    <scope>NUCLEOTIDE SEQUENCE [LARGE SCALE GENOMIC DNA]</scope>
    <source>
        <strain evidence="10 13">19AS</strain>
        <strain evidence="11 14">27MV</strain>
    </source>
</reference>
<dbReference type="SUPFAM" id="SSF51735">
    <property type="entry name" value="NAD(P)-binding Rossmann-fold domains"/>
    <property type="match status" value="2"/>
</dbReference>
<keyword evidence="4" id="KW-0630">Potassium</keyword>
<dbReference type="NCBIfam" id="NF007039">
    <property type="entry name" value="PRK09496.3-2"/>
    <property type="match status" value="1"/>
</dbReference>
<dbReference type="FunFam" id="3.40.50.720:FF:000448">
    <property type="entry name" value="Trk system potassium transporter TrkA"/>
    <property type="match status" value="1"/>
</dbReference>
<evidence type="ECO:0000256" key="3">
    <source>
        <dbReference type="ARBA" id="ARBA00022538"/>
    </source>
</evidence>
<feature type="domain" description="RCK N-terminal" evidence="7">
    <location>
        <begin position="225"/>
        <end position="353"/>
    </location>
</feature>
<evidence type="ECO:0000256" key="2">
    <source>
        <dbReference type="ARBA" id="ARBA00022448"/>
    </source>
</evidence>
<dbReference type="RefSeq" id="WP_039671152.1">
    <property type="nucleotide sequence ID" value="NZ_CP113440.1"/>
</dbReference>
<reference evidence="15" key="5">
    <citation type="submission" date="2023-07" db="EMBL/GenBank/DDBJ databases">
        <title>Streptococcus macedonicus and Acinetobacter baumannii: co-inhabitants of the cheese production environment.</title>
        <authorList>
            <person name="Johnson J."/>
            <person name="Curtin C."/>
            <person name="Waite-Cusic J."/>
        </authorList>
    </citation>
    <scope>NUCLEOTIDE SEQUENCE [LARGE SCALE GENOMIC DNA]</scope>
    <source>
        <strain evidence="15">E28</strain>
    </source>
</reference>
<dbReference type="GO" id="GO:0015079">
    <property type="term" value="F:potassium ion transmembrane transporter activity"/>
    <property type="evidence" value="ECO:0007669"/>
    <property type="project" value="InterPro"/>
</dbReference>
<gene>
    <name evidence="9" type="primary">trkA</name>
    <name evidence="10" type="ORF">CS009_06280</name>
    <name evidence="11" type="ORF">CS010_00640</name>
    <name evidence="12" type="ORF">OQG81_09870</name>
    <name evidence="9" type="ORF">OQH01_03505</name>
</gene>
<dbReference type="Pfam" id="PF02080">
    <property type="entry name" value="TrkA_C"/>
    <property type="match status" value="2"/>
</dbReference>
<dbReference type="EMBL" id="PEBM01000003">
    <property type="protein sequence ID" value="PHV59074.1"/>
    <property type="molecule type" value="Genomic_DNA"/>
</dbReference>
<dbReference type="AlphaFoldDB" id="A0A081JFV8"/>
<dbReference type="PANTHER" id="PTHR43833:SF5">
    <property type="entry name" value="TRK SYSTEM POTASSIUM UPTAKE PROTEIN TRKA"/>
    <property type="match status" value="1"/>
</dbReference>
<name>A0A081JFV8_STRMC</name>
<dbReference type="InterPro" id="IPR006036">
    <property type="entry name" value="K_uptake_TrkA"/>
</dbReference>
<dbReference type="EMBL" id="CP113440">
    <property type="protein sequence ID" value="WAK62988.1"/>
    <property type="molecule type" value="Genomic_DNA"/>
</dbReference>
<dbReference type="Proteomes" id="UP000221763">
    <property type="component" value="Unassembled WGS sequence"/>
</dbReference>
<keyword evidence="6" id="KW-0406">Ion transport</keyword>
<evidence type="ECO:0000256" key="6">
    <source>
        <dbReference type="ARBA" id="ARBA00023065"/>
    </source>
</evidence>
<dbReference type="SUPFAM" id="SSF116726">
    <property type="entry name" value="TrkA C-terminal domain-like"/>
    <property type="match status" value="2"/>
</dbReference>
<evidence type="ECO:0000256" key="4">
    <source>
        <dbReference type="ARBA" id="ARBA00022958"/>
    </source>
</evidence>
<keyword evidence="2" id="KW-0813">Transport</keyword>
<evidence type="ECO:0000259" key="8">
    <source>
        <dbReference type="PROSITE" id="PS51202"/>
    </source>
</evidence>
<reference evidence="15" key="3">
    <citation type="submission" date="2022-11" db="EMBL/GenBank/DDBJ databases">
        <title>Streptococcus macedonicus and Acinetobacter baumannii: co-inhabitants of the cheese production environment.</title>
        <authorList>
            <person name="Johnson J."/>
            <person name="Curtin C."/>
            <person name="Waite-Cusic J."/>
        </authorList>
    </citation>
    <scope>NUCLEOTIDE SEQUENCE [LARGE SCALE GENOMIC DNA]</scope>
    <source>
        <strain evidence="15">E28</strain>
    </source>
</reference>
<dbReference type="InterPro" id="IPR003148">
    <property type="entry name" value="RCK_N"/>
</dbReference>
<evidence type="ECO:0000256" key="1">
    <source>
        <dbReference type="ARBA" id="ARBA00017378"/>
    </source>
</evidence>
<feature type="domain" description="RCK C-terminal" evidence="8">
    <location>
        <begin position="140"/>
        <end position="222"/>
    </location>
</feature>
<evidence type="ECO:0000313" key="11">
    <source>
        <dbReference type="EMBL" id="PHV59074.1"/>
    </source>
</evidence>
<dbReference type="PROSITE" id="PS51202">
    <property type="entry name" value="RCK_C"/>
    <property type="match status" value="2"/>
</dbReference>
<reference evidence="9" key="6">
    <citation type="submission" date="2024-05" db="EMBL/GenBank/DDBJ databases">
        <title>Streptococcus macedonicus and Acinetobacter baumannii: co-inhabitants of the cheese production environment.</title>
        <authorList>
            <person name="Johnson J."/>
            <person name="Curtin C."/>
            <person name="Waite-Cusic J."/>
        </authorList>
    </citation>
    <scope>NUCLEOTIDE SEQUENCE</scope>
    <source>
        <strain evidence="9">E28</strain>
    </source>
</reference>
<dbReference type="PANTHER" id="PTHR43833">
    <property type="entry name" value="POTASSIUM CHANNEL PROTEIN 2-RELATED-RELATED"/>
    <property type="match status" value="1"/>
</dbReference>
<dbReference type="Gene3D" id="3.30.70.1450">
    <property type="entry name" value="Regulator of K+ conductance, C-terminal domain"/>
    <property type="match status" value="2"/>
</dbReference>
<evidence type="ECO:0000313" key="14">
    <source>
        <dbReference type="Proteomes" id="UP000222913"/>
    </source>
</evidence>
<keyword evidence="3" id="KW-0633">Potassium transport</keyword>
<evidence type="ECO:0000256" key="5">
    <source>
        <dbReference type="ARBA" id="ARBA00023027"/>
    </source>
</evidence>
<keyword evidence="15" id="KW-1185">Reference proteome</keyword>
<evidence type="ECO:0000313" key="10">
    <source>
        <dbReference type="EMBL" id="PHV57079.1"/>
    </source>
</evidence>
<dbReference type="PRINTS" id="PR00335">
    <property type="entry name" value="KUPTAKETRKA"/>
</dbReference>
<feature type="domain" description="RCK C-terminal" evidence="8">
    <location>
        <begin position="368"/>
        <end position="449"/>
    </location>
</feature>
<dbReference type="InterPro" id="IPR036291">
    <property type="entry name" value="NAD(P)-bd_dom_sf"/>
</dbReference>
<dbReference type="NCBIfam" id="NF007033">
    <property type="entry name" value="PRK09496.1-5"/>
    <property type="match status" value="1"/>
</dbReference>
<dbReference type="Proteomes" id="UP001209889">
    <property type="component" value="Unassembled WGS sequence"/>
</dbReference>
<evidence type="ECO:0000313" key="12">
    <source>
        <dbReference type="EMBL" id="WAK62988.1"/>
    </source>
</evidence>
<dbReference type="Gene3D" id="3.40.50.720">
    <property type="entry name" value="NAD(P)-binding Rossmann-like Domain"/>
    <property type="match status" value="2"/>
</dbReference>
<reference evidence="12" key="2">
    <citation type="submission" date="2022-11" db="EMBL/GenBank/DDBJ databases">
        <title>Streptococcus macedonicus and Acinetobacter baumannii: co-inhabitants of the cheese production environment.</title>
        <authorList>
            <person name="Johnson J."/>
        </authorList>
    </citation>
    <scope>NUCLEOTIDE SEQUENCE</scope>
    <source>
        <strain evidence="12">E37</strain>
    </source>
</reference>
<dbReference type="PROSITE" id="PS51201">
    <property type="entry name" value="RCK_N"/>
    <property type="match status" value="2"/>
</dbReference>
<sequence length="449" mass="50113">MKIIVVGGGKVGTALCRSLVEEKHDVVLIEEKESVLKNITKRQDIMGIVGNGANFKILEQADVSNCDIFIALTAEDEVNMISAVLAKKMGAKETVVRVRNPEYSNAYFKDKDFLGFSLVVNPELLTARYIANSVDFPNALSVEHFVNGRVMLMEFMIADGSKLCQMTLSQFRKKFGNIVICAIERQGKLIIPDGDAVLKTGDKIFVTGNRVEMILFHNFVKTKIIKNLMIIGAGRIAYYLLNILKHTRINLKVIENNQERAELFSQEFPDVHVVQGDGTAKNVLLEESVENFDAVATLTGVDEENIITSMFLETLGVQKNITKVNRTSLLEIIDTSQFSSIVTPKSIAVDTMMHFIRGRVNAQDSNLDAMHHIANGRIESLQFEIRESNKMAGKSLSLLKFRDNILIAAIIRKGKTIYPTGEDVLQVGDKIVVVTFLKNITRIYDLLAR</sequence>
<protein>
    <recommendedName>
        <fullName evidence="1">Trk system potassium uptake protein TrkA</fullName>
    </recommendedName>
</protein>
<dbReference type="GeneID" id="93937199"/>
<dbReference type="Proteomes" id="UP000222913">
    <property type="component" value="Unassembled WGS sequence"/>
</dbReference>
<dbReference type="EMBL" id="JAPHJC010000010">
    <property type="protein sequence ID" value="MCW8677613.1"/>
    <property type="molecule type" value="Genomic_DNA"/>
</dbReference>
<dbReference type="Proteomes" id="UP001156410">
    <property type="component" value="Chromosome"/>
</dbReference>
<dbReference type="GO" id="GO:0005886">
    <property type="term" value="C:plasma membrane"/>
    <property type="evidence" value="ECO:0007669"/>
    <property type="project" value="InterPro"/>
</dbReference>
<dbReference type="Pfam" id="PF02254">
    <property type="entry name" value="TrkA_N"/>
    <property type="match status" value="2"/>
</dbReference>
<dbReference type="InterPro" id="IPR036721">
    <property type="entry name" value="RCK_C_sf"/>
</dbReference>
<evidence type="ECO:0000259" key="7">
    <source>
        <dbReference type="PROSITE" id="PS51201"/>
    </source>
</evidence>